<evidence type="ECO:0000313" key="2">
    <source>
        <dbReference type="Proteomes" id="UP000242715"/>
    </source>
</evidence>
<dbReference type="OrthoDB" id="1277335at2759"/>
<organism evidence="1 2">
    <name type="scientific">Trifolium subterraneum</name>
    <name type="common">Subterranean clover</name>
    <dbReference type="NCBI Taxonomy" id="3900"/>
    <lineage>
        <taxon>Eukaryota</taxon>
        <taxon>Viridiplantae</taxon>
        <taxon>Streptophyta</taxon>
        <taxon>Embryophyta</taxon>
        <taxon>Tracheophyta</taxon>
        <taxon>Spermatophyta</taxon>
        <taxon>Magnoliopsida</taxon>
        <taxon>eudicotyledons</taxon>
        <taxon>Gunneridae</taxon>
        <taxon>Pentapetalae</taxon>
        <taxon>rosids</taxon>
        <taxon>fabids</taxon>
        <taxon>Fabales</taxon>
        <taxon>Fabaceae</taxon>
        <taxon>Papilionoideae</taxon>
        <taxon>50 kb inversion clade</taxon>
        <taxon>NPAAA clade</taxon>
        <taxon>Hologalegina</taxon>
        <taxon>IRL clade</taxon>
        <taxon>Trifolieae</taxon>
        <taxon>Trifolium</taxon>
    </lineage>
</organism>
<keyword evidence="2" id="KW-1185">Reference proteome</keyword>
<dbReference type="PANTHER" id="PTHR33103:SF43">
    <property type="entry name" value="DUF674 FAMILY PROTEIN"/>
    <property type="match status" value="1"/>
</dbReference>
<name>A0A2Z6PHW3_TRISU</name>
<evidence type="ECO:0008006" key="3">
    <source>
        <dbReference type="Google" id="ProtNLM"/>
    </source>
</evidence>
<dbReference type="PANTHER" id="PTHR33103">
    <property type="entry name" value="OS01G0153900 PROTEIN"/>
    <property type="match status" value="1"/>
</dbReference>
<dbReference type="AlphaFoldDB" id="A0A2Z6PHW3"/>
<accession>A0A2Z6PHW3</accession>
<dbReference type="EMBL" id="DF974608">
    <property type="protein sequence ID" value="GAU49675.1"/>
    <property type="molecule type" value="Genomic_DNA"/>
</dbReference>
<proteinExistence type="predicted"/>
<evidence type="ECO:0000313" key="1">
    <source>
        <dbReference type="EMBL" id="GAU49675.1"/>
    </source>
</evidence>
<gene>
    <name evidence="1" type="ORF">TSUD_177200</name>
</gene>
<reference evidence="2" key="1">
    <citation type="journal article" date="2017" name="Front. Plant Sci.">
        <title>Climate Clever Clovers: New Paradigm to Reduce the Environmental Footprint of Ruminants by Breeding Low Methanogenic Forages Utilizing Haplotype Variation.</title>
        <authorList>
            <person name="Kaur P."/>
            <person name="Appels R."/>
            <person name="Bayer P.E."/>
            <person name="Keeble-Gagnere G."/>
            <person name="Wang J."/>
            <person name="Hirakawa H."/>
            <person name="Shirasawa K."/>
            <person name="Vercoe P."/>
            <person name="Stefanova K."/>
            <person name="Durmic Z."/>
            <person name="Nichols P."/>
            <person name="Revell C."/>
            <person name="Isobe S.N."/>
            <person name="Edwards D."/>
            <person name="Erskine W."/>
        </authorList>
    </citation>
    <scope>NUCLEOTIDE SEQUENCE [LARGE SCALE GENOMIC DNA]</scope>
    <source>
        <strain evidence="2">cv. Daliak</strain>
    </source>
</reference>
<dbReference type="Proteomes" id="UP000242715">
    <property type="component" value="Unassembled WGS sequence"/>
</dbReference>
<sequence length="202" mass="22450">MTVSVTKEKLVIRKSDGKLLYAQGDEDFANILLSFLTSPLGGIVGLLRGSSLGSIDALHNSIADLDKYMYFVSEEAKERIVAPQLALQYSELSKQILSTKSSVRQYYYCYYKPRDYNIEGYVKGPRIFVATDDLVITPLSPITLLNLLNSFETPFEDLKEKVVTIGKKECLSILKAALTSTSALSNGLAHLITEVKEVKEEI</sequence>
<protein>
    <recommendedName>
        <fullName evidence="3">DUF674 family protein</fullName>
    </recommendedName>
</protein>
<dbReference type="Pfam" id="PF05056">
    <property type="entry name" value="DUF674"/>
    <property type="match status" value="2"/>
</dbReference>
<dbReference type="InterPro" id="IPR007750">
    <property type="entry name" value="DUF674"/>
</dbReference>